<feature type="region of interest" description="Disordered" evidence="2">
    <location>
        <begin position="52"/>
        <end position="77"/>
    </location>
</feature>
<feature type="coiled-coil region" evidence="1">
    <location>
        <begin position="113"/>
        <end position="154"/>
    </location>
</feature>
<protein>
    <submittedName>
        <fullName evidence="3">Uncharacterized protein</fullName>
    </submittedName>
</protein>
<evidence type="ECO:0000256" key="2">
    <source>
        <dbReference type="SAM" id="MobiDB-lite"/>
    </source>
</evidence>
<dbReference type="EnsemblMetazoa" id="CLYHEMT013283.1">
    <property type="protein sequence ID" value="CLYHEMP013283.1"/>
    <property type="gene ID" value="CLYHEMG013283"/>
</dbReference>
<name>A0A7M5WUG5_9CNID</name>
<evidence type="ECO:0000256" key="1">
    <source>
        <dbReference type="SAM" id="Coils"/>
    </source>
</evidence>
<dbReference type="AlphaFoldDB" id="A0A7M5WUG5"/>
<reference evidence="3" key="1">
    <citation type="submission" date="2021-01" db="UniProtKB">
        <authorList>
            <consortium name="EnsemblMetazoa"/>
        </authorList>
    </citation>
    <scope>IDENTIFICATION</scope>
</reference>
<keyword evidence="4" id="KW-1185">Reference proteome</keyword>
<evidence type="ECO:0000313" key="3">
    <source>
        <dbReference type="EnsemblMetazoa" id="CLYHEMP013283.1"/>
    </source>
</evidence>
<dbReference type="Proteomes" id="UP000594262">
    <property type="component" value="Unplaced"/>
</dbReference>
<evidence type="ECO:0000313" key="4">
    <source>
        <dbReference type="Proteomes" id="UP000594262"/>
    </source>
</evidence>
<accession>A0A7M5WUG5</accession>
<sequence>NFFQRENFQKAWPARISIAPHSQQHSSTYLSGFSSFRSVSLIMAENNVNQAKTKVADKEQSSQSSSGEQNQQSEMNFQNVTEACQGIKQEFAYSFSKWAAAFQESEKIDMFFEKRLDELIQEAEKAEDILKSQKAALKEKLRCLTKTLNQVVENES</sequence>
<proteinExistence type="predicted"/>
<keyword evidence="1" id="KW-0175">Coiled coil</keyword>
<feature type="compositionally biased region" description="Low complexity" evidence="2">
    <location>
        <begin position="61"/>
        <end position="74"/>
    </location>
</feature>
<organism evidence="3 4">
    <name type="scientific">Clytia hemisphaerica</name>
    <dbReference type="NCBI Taxonomy" id="252671"/>
    <lineage>
        <taxon>Eukaryota</taxon>
        <taxon>Metazoa</taxon>
        <taxon>Cnidaria</taxon>
        <taxon>Hydrozoa</taxon>
        <taxon>Hydroidolina</taxon>
        <taxon>Leptothecata</taxon>
        <taxon>Obeliida</taxon>
        <taxon>Clytiidae</taxon>
        <taxon>Clytia</taxon>
    </lineage>
</organism>